<reference evidence="2" key="3">
    <citation type="submission" date="2015-04" db="UniProtKB">
        <authorList>
            <consortium name="EnsemblPlants"/>
        </authorList>
    </citation>
    <scope>IDENTIFICATION</scope>
    <source>
        <strain evidence="2">cv. Jemalong A17</strain>
    </source>
</reference>
<dbReference type="Proteomes" id="UP000002051">
    <property type="component" value="Chromosome 4"/>
</dbReference>
<evidence type="ECO:0000313" key="2">
    <source>
        <dbReference type="EnsemblPlants" id="KEH29034"/>
    </source>
</evidence>
<name>A0A072UGZ6_MEDTR</name>
<gene>
    <name evidence="1" type="ordered locus">MTR_4g021125</name>
</gene>
<dbReference type="AlphaFoldDB" id="A0A072UGZ6"/>
<protein>
    <submittedName>
        <fullName evidence="1 2">Uncharacterized protein</fullName>
    </submittedName>
</protein>
<sequence>MSSLGSSKDLQKLRILCVECGSDLQQTQYIARFLDVLKATNCQNLEASASSTTSEIFDICKGCSIIFDIPAMKGRNLKSMMLFTVYHSPSENITSEGCQALMPPLKKYRFIREAEATKQIQLKYCTTEDQIADIFTKALPRSKFELLRTMLGVTEICIKEEC</sequence>
<organism evidence="1 3">
    <name type="scientific">Medicago truncatula</name>
    <name type="common">Barrel medic</name>
    <name type="synonym">Medicago tribuloides</name>
    <dbReference type="NCBI Taxonomy" id="3880"/>
    <lineage>
        <taxon>Eukaryota</taxon>
        <taxon>Viridiplantae</taxon>
        <taxon>Streptophyta</taxon>
        <taxon>Embryophyta</taxon>
        <taxon>Tracheophyta</taxon>
        <taxon>Spermatophyta</taxon>
        <taxon>Magnoliopsida</taxon>
        <taxon>eudicotyledons</taxon>
        <taxon>Gunneridae</taxon>
        <taxon>Pentapetalae</taxon>
        <taxon>rosids</taxon>
        <taxon>fabids</taxon>
        <taxon>Fabales</taxon>
        <taxon>Fabaceae</taxon>
        <taxon>Papilionoideae</taxon>
        <taxon>50 kb inversion clade</taxon>
        <taxon>NPAAA clade</taxon>
        <taxon>Hologalegina</taxon>
        <taxon>IRL clade</taxon>
        <taxon>Trifolieae</taxon>
        <taxon>Medicago</taxon>
    </lineage>
</organism>
<keyword evidence="3" id="KW-1185">Reference proteome</keyword>
<accession>A0A072UGZ6</accession>
<dbReference type="EMBL" id="CM001220">
    <property type="protein sequence ID" value="KEH29034.1"/>
    <property type="molecule type" value="Genomic_DNA"/>
</dbReference>
<reference evidence="1 3" key="1">
    <citation type="journal article" date="2011" name="Nature">
        <title>The Medicago genome provides insight into the evolution of rhizobial symbioses.</title>
        <authorList>
            <person name="Young N.D."/>
            <person name="Debelle F."/>
            <person name="Oldroyd G.E."/>
            <person name="Geurts R."/>
            <person name="Cannon S.B."/>
            <person name="Udvardi M.K."/>
            <person name="Benedito V.A."/>
            <person name="Mayer K.F."/>
            <person name="Gouzy J."/>
            <person name="Schoof H."/>
            <person name="Van de Peer Y."/>
            <person name="Proost S."/>
            <person name="Cook D.R."/>
            <person name="Meyers B.C."/>
            <person name="Spannagl M."/>
            <person name="Cheung F."/>
            <person name="De Mita S."/>
            <person name="Krishnakumar V."/>
            <person name="Gundlach H."/>
            <person name="Zhou S."/>
            <person name="Mudge J."/>
            <person name="Bharti A.K."/>
            <person name="Murray J.D."/>
            <person name="Naoumkina M.A."/>
            <person name="Rosen B."/>
            <person name="Silverstein K.A."/>
            <person name="Tang H."/>
            <person name="Rombauts S."/>
            <person name="Zhao P.X."/>
            <person name="Zhou P."/>
            <person name="Barbe V."/>
            <person name="Bardou P."/>
            <person name="Bechner M."/>
            <person name="Bellec A."/>
            <person name="Berger A."/>
            <person name="Berges H."/>
            <person name="Bidwell S."/>
            <person name="Bisseling T."/>
            <person name="Choisne N."/>
            <person name="Couloux A."/>
            <person name="Denny R."/>
            <person name="Deshpande S."/>
            <person name="Dai X."/>
            <person name="Doyle J.J."/>
            <person name="Dudez A.M."/>
            <person name="Farmer A.D."/>
            <person name="Fouteau S."/>
            <person name="Franken C."/>
            <person name="Gibelin C."/>
            <person name="Gish J."/>
            <person name="Goldstein S."/>
            <person name="Gonzalez A.J."/>
            <person name="Green P.J."/>
            <person name="Hallab A."/>
            <person name="Hartog M."/>
            <person name="Hua A."/>
            <person name="Humphray S.J."/>
            <person name="Jeong D.H."/>
            <person name="Jing Y."/>
            <person name="Jocker A."/>
            <person name="Kenton S.M."/>
            <person name="Kim D.J."/>
            <person name="Klee K."/>
            <person name="Lai H."/>
            <person name="Lang C."/>
            <person name="Lin S."/>
            <person name="Macmil S.L."/>
            <person name="Magdelenat G."/>
            <person name="Matthews L."/>
            <person name="McCorrison J."/>
            <person name="Monaghan E.L."/>
            <person name="Mun J.H."/>
            <person name="Najar F.Z."/>
            <person name="Nicholson C."/>
            <person name="Noirot C."/>
            <person name="O'Bleness M."/>
            <person name="Paule C.R."/>
            <person name="Poulain J."/>
            <person name="Prion F."/>
            <person name="Qin B."/>
            <person name="Qu C."/>
            <person name="Retzel E.F."/>
            <person name="Riddle C."/>
            <person name="Sallet E."/>
            <person name="Samain S."/>
            <person name="Samson N."/>
            <person name="Sanders I."/>
            <person name="Saurat O."/>
            <person name="Scarpelli C."/>
            <person name="Schiex T."/>
            <person name="Segurens B."/>
            <person name="Severin A.J."/>
            <person name="Sherrier D.J."/>
            <person name="Shi R."/>
            <person name="Sims S."/>
            <person name="Singer S.R."/>
            <person name="Sinharoy S."/>
            <person name="Sterck L."/>
            <person name="Viollet A."/>
            <person name="Wang B.B."/>
            <person name="Wang K."/>
            <person name="Wang M."/>
            <person name="Wang X."/>
            <person name="Warfsmann J."/>
            <person name="Weissenbach J."/>
            <person name="White D.D."/>
            <person name="White J.D."/>
            <person name="Wiley G.B."/>
            <person name="Wincker P."/>
            <person name="Xing Y."/>
            <person name="Yang L."/>
            <person name="Yao Z."/>
            <person name="Ying F."/>
            <person name="Zhai J."/>
            <person name="Zhou L."/>
            <person name="Zuber A."/>
            <person name="Denarie J."/>
            <person name="Dixon R.A."/>
            <person name="May G.D."/>
            <person name="Schwartz D.C."/>
            <person name="Rogers J."/>
            <person name="Quetier F."/>
            <person name="Town C.D."/>
            <person name="Roe B.A."/>
        </authorList>
    </citation>
    <scope>NUCLEOTIDE SEQUENCE [LARGE SCALE GENOMIC DNA]</scope>
    <source>
        <strain evidence="1">A17</strain>
        <strain evidence="2 3">cv. Jemalong A17</strain>
    </source>
</reference>
<evidence type="ECO:0000313" key="1">
    <source>
        <dbReference type="EMBL" id="KEH29034.1"/>
    </source>
</evidence>
<reference evidence="1 3" key="2">
    <citation type="journal article" date="2014" name="BMC Genomics">
        <title>An improved genome release (version Mt4.0) for the model legume Medicago truncatula.</title>
        <authorList>
            <person name="Tang H."/>
            <person name="Krishnakumar V."/>
            <person name="Bidwell S."/>
            <person name="Rosen B."/>
            <person name="Chan A."/>
            <person name="Zhou S."/>
            <person name="Gentzbittel L."/>
            <person name="Childs K.L."/>
            <person name="Yandell M."/>
            <person name="Gundlach H."/>
            <person name="Mayer K.F."/>
            <person name="Schwartz D.C."/>
            <person name="Town C.D."/>
        </authorList>
    </citation>
    <scope>GENOME REANNOTATION</scope>
    <source>
        <strain evidence="1">A17</strain>
        <strain evidence="2 3">cv. Jemalong A17</strain>
    </source>
</reference>
<dbReference type="HOGENOM" id="CLU_1637901_0_0_1"/>
<evidence type="ECO:0000313" key="3">
    <source>
        <dbReference type="Proteomes" id="UP000002051"/>
    </source>
</evidence>
<proteinExistence type="predicted"/>
<dbReference type="EnsemblPlants" id="KEH29034">
    <property type="protein sequence ID" value="KEH29034"/>
    <property type="gene ID" value="MTR_4g021125"/>
</dbReference>